<gene>
    <name evidence="1" type="ORF">RRG08_033686</name>
</gene>
<name>A0AAE1A8U3_9GAST</name>
<protein>
    <submittedName>
        <fullName evidence="1">Uncharacterized protein</fullName>
    </submittedName>
</protein>
<organism evidence="1 2">
    <name type="scientific">Elysia crispata</name>
    <name type="common">lettuce slug</name>
    <dbReference type="NCBI Taxonomy" id="231223"/>
    <lineage>
        <taxon>Eukaryota</taxon>
        <taxon>Metazoa</taxon>
        <taxon>Spiralia</taxon>
        <taxon>Lophotrochozoa</taxon>
        <taxon>Mollusca</taxon>
        <taxon>Gastropoda</taxon>
        <taxon>Heterobranchia</taxon>
        <taxon>Euthyneura</taxon>
        <taxon>Panpulmonata</taxon>
        <taxon>Sacoglossa</taxon>
        <taxon>Placobranchoidea</taxon>
        <taxon>Plakobranchidae</taxon>
        <taxon>Elysia</taxon>
    </lineage>
</organism>
<sequence length="78" mass="8410">MSIVLFRAASDNLGGRKGVKGRATGAIIQLLDRFLYSSLCLSLALLRFASSDLTVVTTHKLTMLGIGNARSVNRCHCE</sequence>
<proteinExistence type="predicted"/>
<dbReference type="Proteomes" id="UP001283361">
    <property type="component" value="Unassembled WGS sequence"/>
</dbReference>
<keyword evidence="2" id="KW-1185">Reference proteome</keyword>
<accession>A0AAE1A8U3</accession>
<evidence type="ECO:0000313" key="2">
    <source>
        <dbReference type="Proteomes" id="UP001283361"/>
    </source>
</evidence>
<comment type="caution">
    <text evidence="1">The sequence shown here is derived from an EMBL/GenBank/DDBJ whole genome shotgun (WGS) entry which is preliminary data.</text>
</comment>
<reference evidence="1" key="1">
    <citation type="journal article" date="2023" name="G3 (Bethesda)">
        <title>A reference genome for the long-term kleptoplast-retaining sea slug Elysia crispata morphotype clarki.</title>
        <authorList>
            <person name="Eastman K.E."/>
            <person name="Pendleton A.L."/>
            <person name="Shaikh M.A."/>
            <person name="Suttiyut T."/>
            <person name="Ogas R."/>
            <person name="Tomko P."/>
            <person name="Gavelis G."/>
            <person name="Widhalm J.R."/>
            <person name="Wisecaver J.H."/>
        </authorList>
    </citation>
    <scope>NUCLEOTIDE SEQUENCE</scope>
    <source>
        <strain evidence="1">ECLA1</strain>
    </source>
</reference>
<dbReference type="AlphaFoldDB" id="A0AAE1A8U3"/>
<evidence type="ECO:0000313" key="1">
    <source>
        <dbReference type="EMBL" id="KAK3783425.1"/>
    </source>
</evidence>
<dbReference type="EMBL" id="JAWDGP010002410">
    <property type="protein sequence ID" value="KAK3783425.1"/>
    <property type="molecule type" value="Genomic_DNA"/>
</dbReference>